<dbReference type="Proteomes" id="UP000694555">
    <property type="component" value="Unplaced"/>
</dbReference>
<evidence type="ECO:0000256" key="1">
    <source>
        <dbReference type="SAM" id="MobiDB-lite"/>
    </source>
</evidence>
<name>A0A8B9Z2A8_9AVES</name>
<accession>A0A8B9Z2A8</accession>
<feature type="region of interest" description="Disordered" evidence="1">
    <location>
        <begin position="30"/>
        <end position="61"/>
    </location>
</feature>
<evidence type="ECO:0000313" key="2">
    <source>
        <dbReference type="Ensembl" id="ENSBJAP00000003205.1"/>
    </source>
</evidence>
<reference evidence="2" key="1">
    <citation type="submission" date="2025-08" db="UniProtKB">
        <authorList>
            <consortium name="Ensembl"/>
        </authorList>
    </citation>
    <scope>IDENTIFICATION</scope>
</reference>
<evidence type="ECO:0000313" key="3">
    <source>
        <dbReference type="Proteomes" id="UP000694555"/>
    </source>
</evidence>
<keyword evidence="3" id="KW-1185">Reference proteome</keyword>
<organism evidence="2 3">
    <name type="scientific">Buteo japonicus</name>
    <dbReference type="NCBI Taxonomy" id="224669"/>
    <lineage>
        <taxon>Eukaryota</taxon>
        <taxon>Metazoa</taxon>
        <taxon>Chordata</taxon>
        <taxon>Craniata</taxon>
        <taxon>Vertebrata</taxon>
        <taxon>Euteleostomi</taxon>
        <taxon>Archelosauria</taxon>
        <taxon>Archosauria</taxon>
        <taxon>Dinosauria</taxon>
        <taxon>Saurischia</taxon>
        <taxon>Theropoda</taxon>
        <taxon>Coelurosauria</taxon>
        <taxon>Aves</taxon>
        <taxon>Neognathae</taxon>
        <taxon>Neoaves</taxon>
        <taxon>Telluraves</taxon>
        <taxon>Accipitrimorphae</taxon>
        <taxon>Accipitriformes</taxon>
        <taxon>Accipitridae</taxon>
        <taxon>Accipitrinae</taxon>
        <taxon>Buteo</taxon>
    </lineage>
</organism>
<dbReference type="Ensembl" id="ENSBJAT00000003287.1">
    <property type="protein sequence ID" value="ENSBJAP00000003205.1"/>
    <property type="gene ID" value="ENSBJAG00000002350.1"/>
</dbReference>
<proteinExistence type="predicted"/>
<feature type="region of interest" description="Disordered" evidence="1">
    <location>
        <begin position="249"/>
        <end position="271"/>
    </location>
</feature>
<sequence>MACPPGACSHPGPRAWGGSCWDPLEGGGKHGVSPGSAKSWGSGEVPQLFGGPRRPSGARTGSPSLGLICCRWRRAYGRSPVCARSWITRYDDCLKAFPQVLQTKGRSPVCTRSWEERALDCLKPLPQSGQTKGRSPTPQTWGLSSQCWRWWRRRALEVGKSFPHSQRKGRSSVWTSRWLLKSEWRLKEAWQRSQRKGRSSLCTTSWLKSSQARLKAFSQTPHWKGFSSTITSRISSSLTPLAPRFGWAGSPTAAASSSSPTVLPSTSLAVE</sequence>
<protein>
    <submittedName>
        <fullName evidence="2">Uncharacterized protein</fullName>
    </submittedName>
</protein>
<reference evidence="2" key="2">
    <citation type="submission" date="2025-09" db="UniProtKB">
        <authorList>
            <consortium name="Ensembl"/>
        </authorList>
    </citation>
    <scope>IDENTIFICATION</scope>
</reference>
<dbReference type="AlphaFoldDB" id="A0A8B9Z2A8"/>
<feature type="compositionally biased region" description="Low complexity" evidence="1">
    <location>
        <begin position="250"/>
        <end position="271"/>
    </location>
</feature>